<comment type="caution">
    <text evidence="7">The sequence shown here is derived from an EMBL/GenBank/DDBJ whole genome shotgun (WGS) entry which is preliminary data.</text>
</comment>
<dbReference type="SUPFAM" id="SSF88659">
    <property type="entry name" value="Sigma3 and sigma4 domains of RNA polymerase sigma factors"/>
    <property type="match status" value="1"/>
</dbReference>
<evidence type="ECO:0000256" key="2">
    <source>
        <dbReference type="ARBA" id="ARBA00023015"/>
    </source>
</evidence>
<dbReference type="Pfam" id="PF04542">
    <property type="entry name" value="Sigma70_r2"/>
    <property type="match status" value="1"/>
</dbReference>
<dbReference type="Gene3D" id="1.10.1740.10">
    <property type="match status" value="1"/>
</dbReference>
<sequence length="206" mass="24326">MNKTDQKIIKGISIGNKQIIEAFYKRNFTHIQRYVLLNSGNLFDAEDVFQDALLLIYQKITTDTLVLSNSIHSYFYGICKNVWKNRLRRKKKIIFDTTLIENHQLTNNTIIDTIEHQEKEHLYRKHFMKLSTTNKKVLSYYFNGKSMKEIAKISGYSEGYARKKKFDAKKQLLQMISKDPLYDELSITTISNTTLQSKKKFFHSYT</sequence>
<dbReference type="InterPro" id="IPR007627">
    <property type="entry name" value="RNA_pol_sigma70_r2"/>
</dbReference>
<feature type="domain" description="RNA polymerase sigma-70 region 2" evidence="6">
    <location>
        <begin position="25"/>
        <end position="92"/>
    </location>
</feature>
<evidence type="ECO:0000313" key="8">
    <source>
        <dbReference type="Proteomes" id="UP001500459"/>
    </source>
</evidence>
<dbReference type="PANTHER" id="PTHR43133">
    <property type="entry name" value="RNA POLYMERASE ECF-TYPE SIGMA FACTO"/>
    <property type="match status" value="1"/>
</dbReference>
<dbReference type="PANTHER" id="PTHR43133:SF8">
    <property type="entry name" value="RNA POLYMERASE SIGMA FACTOR HI_1459-RELATED"/>
    <property type="match status" value="1"/>
</dbReference>
<dbReference type="NCBIfam" id="TIGR02937">
    <property type="entry name" value="sigma70-ECF"/>
    <property type="match status" value="1"/>
</dbReference>
<dbReference type="Gene3D" id="1.10.10.10">
    <property type="entry name" value="Winged helix-like DNA-binding domain superfamily/Winged helix DNA-binding domain"/>
    <property type="match status" value="1"/>
</dbReference>
<keyword evidence="5" id="KW-0804">Transcription</keyword>
<evidence type="ECO:0000256" key="4">
    <source>
        <dbReference type="ARBA" id="ARBA00023125"/>
    </source>
</evidence>
<organism evidence="7 8">
    <name type="scientific">Aquimarina addita</name>
    <dbReference type="NCBI Taxonomy" id="870485"/>
    <lineage>
        <taxon>Bacteria</taxon>
        <taxon>Pseudomonadati</taxon>
        <taxon>Bacteroidota</taxon>
        <taxon>Flavobacteriia</taxon>
        <taxon>Flavobacteriales</taxon>
        <taxon>Flavobacteriaceae</taxon>
        <taxon>Aquimarina</taxon>
    </lineage>
</organism>
<keyword evidence="4" id="KW-0238">DNA-binding</keyword>
<dbReference type="EMBL" id="BAABCW010000032">
    <property type="protein sequence ID" value="GAA3522910.1"/>
    <property type="molecule type" value="Genomic_DNA"/>
</dbReference>
<gene>
    <name evidence="7" type="ORF">GCM10022393_41990</name>
</gene>
<dbReference type="InterPro" id="IPR039425">
    <property type="entry name" value="RNA_pol_sigma-70-like"/>
</dbReference>
<proteinExistence type="inferred from homology"/>
<dbReference type="InterPro" id="IPR014284">
    <property type="entry name" value="RNA_pol_sigma-70_dom"/>
</dbReference>
<keyword evidence="3" id="KW-0731">Sigma factor</keyword>
<dbReference type="RefSeq" id="WP_344930853.1">
    <property type="nucleotide sequence ID" value="NZ_BAABCW010000032.1"/>
</dbReference>
<dbReference type="InterPro" id="IPR013325">
    <property type="entry name" value="RNA_pol_sigma_r2"/>
</dbReference>
<name>A0ABP6UY51_9FLAO</name>
<evidence type="ECO:0000313" key="7">
    <source>
        <dbReference type="EMBL" id="GAA3522910.1"/>
    </source>
</evidence>
<reference evidence="8" key="1">
    <citation type="journal article" date="2019" name="Int. J. Syst. Evol. Microbiol.">
        <title>The Global Catalogue of Microorganisms (GCM) 10K type strain sequencing project: providing services to taxonomists for standard genome sequencing and annotation.</title>
        <authorList>
            <consortium name="The Broad Institute Genomics Platform"/>
            <consortium name="The Broad Institute Genome Sequencing Center for Infectious Disease"/>
            <person name="Wu L."/>
            <person name="Ma J."/>
        </authorList>
    </citation>
    <scope>NUCLEOTIDE SEQUENCE [LARGE SCALE GENOMIC DNA]</scope>
    <source>
        <strain evidence="8">JCM 17106</strain>
    </source>
</reference>
<keyword evidence="8" id="KW-1185">Reference proteome</keyword>
<dbReference type="Proteomes" id="UP001500459">
    <property type="component" value="Unassembled WGS sequence"/>
</dbReference>
<evidence type="ECO:0000256" key="3">
    <source>
        <dbReference type="ARBA" id="ARBA00023082"/>
    </source>
</evidence>
<accession>A0ABP6UY51</accession>
<evidence type="ECO:0000256" key="5">
    <source>
        <dbReference type="ARBA" id="ARBA00023163"/>
    </source>
</evidence>
<evidence type="ECO:0000256" key="1">
    <source>
        <dbReference type="ARBA" id="ARBA00010641"/>
    </source>
</evidence>
<evidence type="ECO:0000259" key="6">
    <source>
        <dbReference type="Pfam" id="PF04542"/>
    </source>
</evidence>
<dbReference type="InterPro" id="IPR036388">
    <property type="entry name" value="WH-like_DNA-bd_sf"/>
</dbReference>
<keyword evidence="2" id="KW-0805">Transcription regulation</keyword>
<dbReference type="SUPFAM" id="SSF88946">
    <property type="entry name" value="Sigma2 domain of RNA polymerase sigma factors"/>
    <property type="match status" value="1"/>
</dbReference>
<protein>
    <recommendedName>
        <fullName evidence="6">RNA polymerase sigma-70 region 2 domain-containing protein</fullName>
    </recommendedName>
</protein>
<comment type="similarity">
    <text evidence="1">Belongs to the sigma-70 factor family. ECF subfamily.</text>
</comment>
<dbReference type="InterPro" id="IPR013324">
    <property type="entry name" value="RNA_pol_sigma_r3/r4-like"/>
</dbReference>